<feature type="non-terminal residue" evidence="2">
    <location>
        <position position="1"/>
    </location>
</feature>
<protein>
    <submittedName>
        <fullName evidence="2">AGAP009462-PA</fullName>
    </submittedName>
</protein>
<comment type="caution">
    <text evidence="2">The sequence shown here is derived from an EMBL/GenBank/DDBJ whole genome shotgun (WGS) entry which is preliminary data.</text>
</comment>
<name>A0NC94_ANOGA</name>
<keyword evidence="1" id="KW-0472">Membrane</keyword>
<evidence type="ECO:0000313" key="2">
    <source>
        <dbReference type="EMBL" id="EAU77409.1"/>
    </source>
</evidence>
<reference evidence="2" key="1">
    <citation type="journal article" date="2002" name="Science">
        <title>The genome sequence of the malaria mosquito Anopheles gambiae.</title>
        <authorList>
            <person name="Holt R.A."/>
            <person name="Subramanian G.M."/>
            <person name="Halpern A."/>
            <person name="Sutton G.G."/>
            <person name="Charlab R."/>
            <person name="Nusskern D.R."/>
            <person name="Wincker P."/>
            <person name="Clark A.G."/>
            <person name="Ribeiro J.M."/>
            <person name="Wides R."/>
            <person name="Salzberg S.L."/>
            <person name="Loftus B."/>
            <person name="Yandell M."/>
            <person name="Majoros W.H."/>
            <person name="Rusch D.B."/>
            <person name="Lai Z."/>
            <person name="Kraft C.L."/>
            <person name="Abril J.F."/>
            <person name="Anthouard V."/>
            <person name="Arensburger P."/>
            <person name="Atkinson P.W."/>
            <person name="Baden H."/>
            <person name="de Berardinis V."/>
            <person name="Baldwin D."/>
            <person name="Benes V."/>
            <person name="Biedler J."/>
            <person name="Blass C."/>
            <person name="Bolanos R."/>
            <person name="Boscus D."/>
            <person name="Barnstead M."/>
            <person name="Cai S."/>
            <person name="Center A."/>
            <person name="Chaturverdi K."/>
            <person name="Christophides G.K."/>
            <person name="Chrystal M.A."/>
            <person name="Clamp M."/>
            <person name="Cravchik A."/>
            <person name="Curwen V."/>
            <person name="Dana A."/>
            <person name="Delcher A."/>
            <person name="Dew I."/>
            <person name="Evans C.A."/>
            <person name="Flanigan M."/>
            <person name="Grundschober-Freimoser A."/>
            <person name="Friedli L."/>
            <person name="Gu Z."/>
            <person name="Guan P."/>
            <person name="Guigo R."/>
            <person name="Hillenmeyer M.E."/>
            <person name="Hladun S.L."/>
            <person name="Hogan J.R."/>
            <person name="Hong Y.S."/>
            <person name="Hoover J."/>
            <person name="Jaillon O."/>
            <person name="Ke Z."/>
            <person name="Kodira C."/>
            <person name="Kokoza E."/>
            <person name="Koutsos A."/>
            <person name="Letunic I."/>
            <person name="Levitsky A."/>
            <person name="Liang Y."/>
            <person name="Lin J.J."/>
            <person name="Lobo N.F."/>
            <person name="Lopez J.R."/>
            <person name="Malek J.A."/>
            <person name="McIntosh T.C."/>
            <person name="Meister S."/>
            <person name="Miller J."/>
            <person name="Mobarry C."/>
            <person name="Mongin E."/>
            <person name="Murphy S.D."/>
            <person name="O'Brochta D.A."/>
            <person name="Pfannkoch C."/>
            <person name="Qi R."/>
            <person name="Regier M.A."/>
            <person name="Remington K."/>
            <person name="Shao H."/>
            <person name="Sharakhova M.V."/>
            <person name="Sitter C.D."/>
            <person name="Shetty J."/>
            <person name="Smith T.J."/>
            <person name="Strong R."/>
            <person name="Sun J."/>
            <person name="Thomasova D."/>
            <person name="Ton L.Q."/>
            <person name="Topalis P."/>
            <person name="Tu Z."/>
            <person name="Unger M.F."/>
            <person name="Walenz B."/>
            <person name="Wang A."/>
            <person name="Wang J."/>
            <person name="Wang M."/>
            <person name="Wang X."/>
            <person name="Woodford K.J."/>
            <person name="Wortman J.R."/>
            <person name="Wu M."/>
            <person name="Yao A."/>
            <person name="Zdobnov E.M."/>
            <person name="Zhang H."/>
            <person name="Zhao Q."/>
            <person name="Zhao S."/>
            <person name="Zhu S.C."/>
            <person name="Zhimulev I."/>
            <person name="Coluzzi M."/>
            <person name="della Torre A."/>
            <person name="Roth C.W."/>
            <person name="Louis C."/>
            <person name="Kalush F."/>
            <person name="Mural R.J."/>
            <person name="Myers E.W."/>
            <person name="Adams M.D."/>
            <person name="Smith H.O."/>
            <person name="Broder S."/>
            <person name="Gardner M.J."/>
            <person name="Fraser C.M."/>
            <person name="Birney E."/>
            <person name="Bork P."/>
            <person name="Brey P.T."/>
            <person name="Venter J.C."/>
            <person name="Weissenbach J."/>
            <person name="Kafatos F.C."/>
            <person name="Collins F.H."/>
            <person name="Hoffman S.L."/>
        </authorList>
    </citation>
    <scope>NUCLEOTIDE SEQUENCE [LARGE SCALE GENOMIC DNA]</scope>
    <source>
        <strain evidence="2">PEST</strain>
    </source>
</reference>
<keyword evidence="1" id="KW-1133">Transmembrane helix</keyword>
<keyword evidence="1" id="KW-0812">Transmembrane</keyword>
<gene>
    <name evidence="2" type="ORF">AgaP_AGAP009462</name>
</gene>
<reference evidence="2" key="3">
    <citation type="journal article" date="2004" name="Trends Parasitol.">
        <title>The Anopheles gambiae genome: an update.</title>
        <authorList>
            <person name="Mongin E."/>
            <person name="Louis C."/>
            <person name="Holt R.A."/>
            <person name="Birney E."/>
            <person name="Collins F.H."/>
        </authorList>
    </citation>
    <scope>NUCLEOTIDE SEQUENCE</scope>
    <source>
        <strain evidence="2">PEST</strain>
    </source>
</reference>
<dbReference type="AlphaFoldDB" id="A0NC94"/>
<feature type="transmembrane region" description="Helical" evidence="1">
    <location>
        <begin position="78"/>
        <end position="98"/>
    </location>
</feature>
<evidence type="ECO:0000256" key="1">
    <source>
        <dbReference type="SAM" id="Phobius"/>
    </source>
</evidence>
<dbReference type="EMBL" id="AAAB01008839">
    <property type="protein sequence ID" value="EAU77409.1"/>
    <property type="molecule type" value="Genomic_DNA"/>
</dbReference>
<sequence>KGCVCLCVCRTVSSQVSGVSGKQEDPTAHFARTVLVVILSPIALYDGSFVSEADEHTDTQLTHTRNLNDSSSLRSKSFLCFLGRIVGIAVCVCGRIIAGGKT</sequence>
<reference evidence="2" key="4">
    <citation type="journal article" date="2007" name="Genome Biol.">
        <title>Update of the Anopheles gambiae PEST genome assembly.</title>
        <authorList>
            <person name="Sharakhova M.V."/>
            <person name="Hammond M.P."/>
            <person name="Lobo N.F."/>
            <person name="Krzywinski J."/>
            <person name="Unger M.F."/>
            <person name="Hillenmeyer M.E."/>
            <person name="Bruggner R.V."/>
            <person name="Birney E."/>
            <person name="Collins F.H."/>
        </authorList>
    </citation>
    <scope>NUCLEOTIDE SEQUENCE</scope>
    <source>
        <strain evidence="2">PEST</strain>
    </source>
</reference>
<feature type="non-terminal residue" evidence="2">
    <location>
        <position position="102"/>
    </location>
</feature>
<accession>A0NC94</accession>
<reference evidence="2" key="5">
    <citation type="submission" date="2011-05" db="EMBL/GenBank/DDBJ databases">
        <authorList>
            <consortium name="VectorBase"/>
        </authorList>
    </citation>
    <scope>NUCLEOTIDE SEQUENCE</scope>
    <source>
        <strain evidence="2">PEST</strain>
    </source>
</reference>
<dbReference type="PaxDb" id="7165-AGAP009462-PA"/>
<reference evidence="2" key="2">
    <citation type="submission" date="2002-03" db="EMBL/GenBank/DDBJ databases">
        <authorList>
            <consortium name="The Anopheles Genome Sequencing Consortium"/>
        </authorList>
    </citation>
    <scope>NUCLEOTIDE SEQUENCE</scope>
    <source>
        <strain evidence="2">PEST</strain>
    </source>
</reference>
<proteinExistence type="predicted"/>
<organism evidence="2">
    <name type="scientific">Anopheles gambiae</name>
    <name type="common">African malaria mosquito</name>
    <dbReference type="NCBI Taxonomy" id="7165"/>
    <lineage>
        <taxon>Eukaryota</taxon>
        <taxon>Metazoa</taxon>
        <taxon>Ecdysozoa</taxon>
        <taxon>Arthropoda</taxon>
        <taxon>Hexapoda</taxon>
        <taxon>Insecta</taxon>
        <taxon>Pterygota</taxon>
        <taxon>Neoptera</taxon>
        <taxon>Endopterygota</taxon>
        <taxon>Diptera</taxon>
        <taxon>Nematocera</taxon>
        <taxon>Culicoidea</taxon>
        <taxon>Culicidae</taxon>
        <taxon>Anophelinae</taxon>
        <taxon>Anopheles</taxon>
    </lineage>
</organism>